<feature type="domain" description="Histidine kinase" evidence="8">
    <location>
        <begin position="1570"/>
        <end position="1820"/>
    </location>
</feature>
<dbReference type="EMBL" id="JAIHOM010000027">
    <property type="protein sequence ID" value="MCW6036085.1"/>
    <property type="molecule type" value="Genomic_DNA"/>
</dbReference>
<dbReference type="SUPFAM" id="SSF47384">
    <property type="entry name" value="Homodimeric domain of signal transducing histidine kinase"/>
    <property type="match status" value="1"/>
</dbReference>
<accession>A0ABT3L521</accession>
<dbReference type="SMART" id="SM00065">
    <property type="entry name" value="GAF"/>
    <property type="match status" value="1"/>
</dbReference>
<reference evidence="9 10" key="1">
    <citation type="submission" date="2021-08" db="EMBL/GenBank/DDBJ databases">
        <title>Draft genome sequence of Spirulina subsalsa with high tolerance to salinity and hype-accumulation of phycocyanin.</title>
        <authorList>
            <person name="Pei H."/>
            <person name="Jiang L."/>
        </authorList>
    </citation>
    <scope>NUCLEOTIDE SEQUENCE [LARGE SCALE GENOMIC DNA]</scope>
    <source>
        <strain evidence="9 10">FACHB-351</strain>
    </source>
</reference>
<dbReference type="InterPro" id="IPR005467">
    <property type="entry name" value="His_kinase_dom"/>
</dbReference>
<dbReference type="InterPro" id="IPR003018">
    <property type="entry name" value="GAF"/>
</dbReference>
<dbReference type="InterPro" id="IPR041664">
    <property type="entry name" value="AAA_16"/>
</dbReference>
<evidence type="ECO:0000256" key="4">
    <source>
        <dbReference type="ARBA" id="ARBA00022777"/>
    </source>
</evidence>
<dbReference type="InterPro" id="IPR036097">
    <property type="entry name" value="HisK_dim/P_sf"/>
</dbReference>
<dbReference type="Pfam" id="PF02518">
    <property type="entry name" value="HATPase_c"/>
    <property type="match status" value="1"/>
</dbReference>
<dbReference type="Pfam" id="PF13191">
    <property type="entry name" value="AAA_16"/>
    <property type="match status" value="1"/>
</dbReference>
<dbReference type="InterPro" id="IPR000719">
    <property type="entry name" value="Prot_kinase_dom"/>
</dbReference>
<keyword evidence="5" id="KW-0902">Two-component regulatory system</keyword>
<dbReference type="EC" id="2.7.13.3" evidence="2"/>
<keyword evidence="4" id="KW-0808">Transferase</keyword>
<dbReference type="SUPFAM" id="SSF56112">
    <property type="entry name" value="Protein kinase-like (PK-like)"/>
    <property type="match status" value="1"/>
</dbReference>
<dbReference type="CDD" id="cd14014">
    <property type="entry name" value="STKc_PknB_like"/>
    <property type="match status" value="1"/>
</dbReference>
<dbReference type="PROSITE" id="PS50011">
    <property type="entry name" value="PROTEIN_KINASE_DOM"/>
    <property type="match status" value="1"/>
</dbReference>
<evidence type="ECO:0000256" key="1">
    <source>
        <dbReference type="ARBA" id="ARBA00000085"/>
    </source>
</evidence>
<protein>
    <recommendedName>
        <fullName evidence="2">histidine kinase</fullName>
        <ecNumber evidence="2">2.7.13.3</ecNumber>
    </recommendedName>
</protein>
<dbReference type="SMART" id="SM00387">
    <property type="entry name" value="HATPase_c"/>
    <property type="match status" value="1"/>
</dbReference>
<dbReference type="SMART" id="SM00388">
    <property type="entry name" value="HisKA"/>
    <property type="match status" value="1"/>
</dbReference>
<dbReference type="SUPFAM" id="SSF52540">
    <property type="entry name" value="P-loop containing nucleoside triphosphate hydrolases"/>
    <property type="match status" value="1"/>
</dbReference>
<dbReference type="Gene3D" id="3.30.565.10">
    <property type="entry name" value="Histidine kinase-like ATPase, C-terminal domain"/>
    <property type="match status" value="1"/>
</dbReference>
<dbReference type="PANTHER" id="PTHR43642">
    <property type="entry name" value="HYBRID SIGNAL TRANSDUCTION HISTIDINE KINASE G"/>
    <property type="match status" value="1"/>
</dbReference>
<dbReference type="InterPro" id="IPR003594">
    <property type="entry name" value="HATPase_dom"/>
</dbReference>
<dbReference type="PANTHER" id="PTHR43642:SF1">
    <property type="entry name" value="HYBRID SIGNAL TRANSDUCTION HISTIDINE KINASE G"/>
    <property type="match status" value="1"/>
</dbReference>
<evidence type="ECO:0000256" key="3">
    <source>
        <dbReference type="ARBA" id="ARBA00022553"/>
    </source>
</evidence>
<keyword evidence="3" id="KW-0597">Phosphoprotein</keyword>
<feature type="coiled-coil region" evidence="6">
    <location>
        <begin position="1531"/>
        <end position="1561"/>
    </location>
</feature>
<proteinExistence type="predicted"/>
<dbReference type="Gene3D" id="3.30.450.40">
    <property type="match status" value="1"/>
</dbReference>
<evidence type="ECO:0000259" key="8">
    <source>
        <dbReference type="PROSITE" id="PS50109"/>
    </source>
</evidence>
<gene>
    <name evidence="9" type="ORF">K4A83_07345</name>
</gene>
<dbReference type="Pfam" id="PF01590">
    <property type="entry name" value="GAF"/>
    <property type="match status" value="1"/>
</dbReference>
<evidence type="ECO:0000256" key="5">
    <source>
        <dbReference type="ARBA" id="ARBA00023012"/>
    </source>
</evidence>
<dbReference type="SUPFAM" id="SSF55781">
    <property type="entry name" value="GAF domain-like"/>
    <property type="match status" value="1"/>
</dbReference>
<evidence type="ECO:0000259" key="7">
    <source>
        <dbReference type="PROSITE" id="PS50011"/>
    </source>
</evidence>
<dbReference type="InterPro" id="IPR004358">
    <property type="entry name" value="Sig_transdc_His_kin-like_C"/>
</dbReference>
<comment type="catalytic activity">
    <reaction evidence="1">
        <text>ATP + protein L-histidine = ADP + protein N-phospho-L-histidine.</text>
        <dbReference type="EC" id="2.7.13.3"/>
    </reaction>
</comment>
<organism evidence="9 10">
    <name type="scientific">Spirulina subsalsa FACHB-351</name>
    <dbReference type="NCBI Taxonomy" id="234711"/>
    <lineage>
        <taxon>Bacteria</taxon>
        <taxon>Bacillati</taxon>
        <taxon>Cyanobacteriota</taxon>
        <taxon>Cyanophyceae</taxon>
        <taxon>Spirulinales</taxon>
        <taxon>Spirulinaceae</taxon>
        <taxon>Spirulina</taxon>
    </lineage>
</organism>
<dbReference type="SUPFAM" id="SSF55874">
    <property type="entry name" value="ATPase domain of HSP90 chaperone/DNA topoisomerase II/histidine kinase"/>
    <property type="match status" value="1"/>
</dbReference>
<dbReference type="PROSITE" id="PS50109">
    <property type="entry name" value="HIS_KIN"/>
    <property type="match status" value="1"/>
</dbReference>
<dbReference type="InterPro" id="IPR011009">
    <property type="entry name" value="Kinase-like_dom_sf"/>
</dbReference>
<dbReference type="Pfam" id="PF00069">
    <property type="entry name" value="Pkinase"/>
    <property type="match status" value="1"/>
</dbReference>
<dbReference type="Pfam" id="PF25503">
    <property type="entry name" value="TPR_CHK1"/>
    <property type="match status" value="1"/>
</dbReference>
<dbReference type="Gene3D" id="1.25.40.10">
    <property type="entry name" value="Tetratricopeptide repeat domain"/>
    <property type="match status" value="1"/>
</dbReference>
<dbReference type="Proteomes" id="UP001526426">
    <property type="component" value="Unassembled WGS sequence"/>
</dbReference>
<evidence type="ECO:0000313" key="10">
    <source>
        <dbReference type="Proteomes" id="UP001526426"/>
    </source>
</evidence>
<dbReference type="Gene3D" id="1.10.510.10">
    <property type="entry name" value="Transferase(Phosphotransferase) domain 1"/>
    <property type="match status" value="1"/>
</dbReference>
<dbReference type="Gene3D" id="3.40.50.300">
    <property type="entry name" value="P-loop containing nucleotide triphosphate hydrolases"/>
    <property type="match status" value="1"/>
</dbReference>
<keyword evidence="4" id="KW-0418">Kinase</keyword>
<keyword evidence="6" id="KW-0175">Coiled coil</keyword>
<comment type="caution">
    <text evidence="9">The sequence shown here is derived from an EMBL/GenBank/DDBJ whole genome shotgun (WGS) entry which is preliminary data.</text>
</comment>
<dbReference type="InterPro" id="IPR003661">
    <property type="entry name" value="HisK_dim/P_dom"/>
</dbReference>
<dbReference type="SMART" id="SM00028">
    <property type="entry name" value="TPR"/>
    <property type="match status" value="2"/>
</dbReference>
<evidence type="ECO:0000313" key="9">
    <source>
        <dbReference type="EMBL" id="MCW6036085.1"/>
    </source>
</evidence>
<keyword evidence="10" id="KW-1185">Reference proteome</keyword>
<dbReference type="SUPFAM" id="SSF48452">
    <property type="entry name" value="TPR-like"/>
    <property type="match status" value="1"/>
</dbReference>
<dbReference type="PROSITE" id="PS00108">
    <property type="entry name" value="PROTEIN_KINASE_ST"/>
    <property type="match status" value="1"/>
</dbReference>
<dbReference type="InterPro" id="IPR019734">
    <property type="entry name" value="TPR_rpt"/>
</dbReference>
<dbReference type="InterPro" id="IPR053159">
    <property type="entry name" value="Hybrid_Histidine_Kinase"/>
</dbReference>
<dbReference type="InterPro" id="IPR036890">
    <property type="entry name" value="HATPase_C_sf"/>
</dbReference>
<evidence type="ECO:0000256" key="6">
    <source>
        <dbReference type="SAM" id="Coils"/>
    </source>
</evidence>
<dbReference type="SMART" id="SM00220">
    <property type="entry name" value="S_TKc"/>
    <property type="match status" value="1"/>
</dbReference>
<dbReference type="InterPro" id="IPR027417">
    <property type="entry name" value="P-loop_NTPase"/>
</dbReference>
<dbReference type="RefSeq" id="WP_265263820.1">
    <property type="nucleotide sequence ID" value="NZ_JAIHOM010000027.1"/>
</dbReference>
<dbReference type="CDD" id="cd00082">
    <property type="entry name" value="HisKA"/>
    <property type="match status" value="1"/>
</dbReference>
<sequence length="1824" mass="206129">MKTLVNTSPSSLPTLSGYTLLKPLYVGRKTSVYRGIQNSSQRGVVVKMLCQEYPSFSELVHFLNQYKITKDLAILGVVHPIALEPYGRGYALVMEDCGSISLQQYIQQQTLSVEMGLAIAQQLCQILHHLHQQGIIHKDIKPANLLIHPHTHQIKLIDFSIASQLPKEGQDIQNPNQLEGTLSYIAPEQTGRMNRGIDYRTDFYSLGVTLYQLFTRQLPFNCQNPLELVHCHLAQSPPSPQEINPTIPDPLCAIILKLMAKNAEDRYQTVLGLEYDLTYCLEQWRNSRKIQPFELGQRDSCDRFLIPEKLYGRETAVETLLNAFERVVHPLEEKKAVEMMLVAGFSGIGKTALIQEVYKPITRQKGYFIQGKFDQFQRNIPLFAFVQALQDLIRQLLAESEVEREQWKAEILGAVGENGQILLDVIPELEQIIGPQPPLVELSGSAAQYRFNLVFQEFIAIFTTPDHPLVIFLDDLQWADSASLALLKLLMEGKGDLLLLGAYRDNEVSPSHPFRLLIKSLKKAEKTVNQINLTPLNASTTHQLVAETLHCFMRRSQGLSDFIYHKTKGNPFFITQLLKALYSEEKIWFNEQQRIWEWDLKQIQGQTFSHDVVNFMAQQIQKLPVMSQQILKFAACIGNEFDLATLAIVVEQTPAQVAQQLWDALQEGLILPQNEGYKVYGDLDELTTSNEYLESLTYRFLHDRIQQAAYSLIPENKKHSTHYKMGKILLKNLSKQAQHDSIFEIVNHLNFGQFLPLEQEERNQIAQLNLFAGQKAMLSTAYATAIQYFQRGLDYLDSINLQQNSWVEQYQLKLDLFYYLAAAQLSNSQLDKVEKTIKTCINFIISPVDRAKFHVLRIVSFTLQGRCEKAIKSGLLGLEDLGITIDQNNLKQEIEQEFLGINSFLNDRTVESILHLPAATNPQVISAIQLLIALEPTIYIIGNLELYTLVSIKAVHLSIINGNTQESVKAYANYGLLLGLRDKQYQRGYEFGELAVQLSDKLETKSQECKACLLLGSWIHPWAKPIAGAAEINYKGFLAGMDSGEIQFAAYNLMGNIYNRLFAGEKLSQIDQDIEQYWQIAEQLKNELLWVVLAGAKVFISQVSQSVKEQKEDVFLAQAEARIKEGESSESWLAIALYYLLKMQGACISGNFKQGLEYSQAAKKNINAVVGFTTFSSYYYYGSLILLNCYPELSAPEQTEALKTIEQNQEQLKIWSEHCPENFLHKYLLVQGEQYRLQGNKAQAIDCYDQAIAEAEQNGFVQEAALAQELATQFYLSWGKPKIAATYLENAYYSYGRWDAKGKIQQLESQYSHLLPLNPTPLEITPSSTLSSSVVHNITTAQENPQNLWFDLPAVMQASQGISQEIELEKLLGSLMQLAIANAGAQRGCLILREEGEWSVRVQATCHDSELLNTPLSQYPKLPHRLIETVIGNREAVVFDNLSQTLSWGSDRYVRLERPQSVLCAPILGQGKLMGILYLENNLTRGAFTRDRLQILQFLTSQAAISLENARLYEKIQNYSHTLEAEVAQKTQALQHKAQDLEKTLHQLQQTQAQLIQSEKMSSLGQLVAGIAHEINNPISFIKGNITHLEQYLNDLLELVSLYQEQYPHPGPMIEDHQDKIELDFLVEDSPRILQSLKVGSERIRQIVLNLRNFSRLDEAAIKTVDLHSGLESTLLILQNRLQASPTEPEIQVVKEYGVLPAVTCYPSQLNQVFLHILTNAIDAMREHSAPDAVSQICLRTAQTSPQEVKIAIANTGTYIPPKLQQRIFDPFFTTKPVGHGTGLGLFVSYSIIQQHGGSLSVSSSPEQGTEFVISLPLNFFGEN</sequence>
<dbReference type="Gene3D" id="1.10.287.130">
    <property type="match status" value="1"/>
</dbReference>
<dbReference type="InterPro" id="IPR008271">
    <property type="entry name" value="Ser/Thr_kinase_AS"/>
</dbReference>
<dbReference type="InterPro" id="IPR029016">
    <property type="entry name" value="GAF-like_dom_sf"/>
</dbReference>
<evidence type="ECO:0000256" key="2">
    <source>
        <dbReference type="ARBA" id="ARBA00012438"/>
    </source>
</evidence>
<dbReference type="InterPro" id="IPR011990">
    <property type="entry name" value="TPR-like_helical_dom_sf"/>
</dbReference>
<feature type="domain" description="Protein kinase" evidence="7">
    <location>
        <begin position="18"/>
        <end position="278"/>
    </location>
</feature>
<name>A0ABT3L521_9CYAN</name>
<dbReference type="PRINTS" id="PR00344">
    <property type="entry name" value="BCTRLSENSOR"/>
</dbReference>